<dbReference type="PANTHER" id="PTHR42250">
    <property type="entry name" value="ASCH DOMAIN-CONTAINING PROTEIN"/>
    <property type="match status" value="1"/>
</dbReference>
<evidence type="ECO:0000313" key="4">
    <source>
        <dbReference type="Proteomes" id="UP000268446"/>
    </source>
</evidence>
<dbReference type="Gene3D" id="2.30.130.30">
    <property type="entry name" value="Hypothetical protein"/>
    <property type="match status" value="1"/>
</dbReference>
<accession>A0A497EUE0</accession>
<feature type="domain" description="ASCH" evidence="1">
    <location>
        <begin position="1"/>
        <end position="98"/>
    </location>
</feature>
<dbReference type="PANTHER" id="PTHR42250:SF1">
    <property type="entry name" value="ASCH DOMAIN-CONTAINING PROTEIN"/>
    <property type="match status" value="1"/>
</dbReference>
<organism evidence="2 4">
    <name type="scientific">Thermoproteota archaeon</name>
    <dbReference type="NCBI Taxonomy" id="2056631"/>
    <lineage>
        <taxon>Archaea</taxon>
        <taxon>Thermoproteota</taxon>
    </lineage>
</organism>
<dbReference type="EMBL" id="QMRA01000039">
    <property type="protein sequence ID" value="RLE54001.1"/>
    <property type="molecule type" value="Genomic_DNA"/>
</dbReference>
<dbReference type="Pfam" id="PF04266">
    <property type="entry name" value="ASCH"/>
    <property type="match status" value="1"/>
</dbReference>
<name>A0A497EUE0_9CREN</name>
<gene>
    <name evidence="2" type="ORF">DRJ20_02955</name>
    <name evidence="3" type="ORF">DRJ26_02455</name>
</gene>
<dbReference type="Proteomes" id="UP000268446">
    <property type="component" value="Unassembled WGS sequence"/>
</dbReference>
<evidence type="ECO:0000313" key="5">
    <source>
        <dbReference type="Proteomes" id="UP000269499"/>
    </source>
</evidence>
<dbReference type="InterPro" id="IPR007374">
    <property type="entry name" value="ASCH_domain"/>
</dbReference>
<dbReference type="InterPro" id="IPR015947">
    <property type="entry name" value="PUA-like_sf"/>
</dbReference>
<evidence type="ECO:0000259" key="1">
    <source>
        <dbReference type="SMART" id="SM01022"/>
    </source>
</evidence>
<dbReference type="SMART" id="SM01022">
    <property type="entry name" value="ASCH"/>
    <property type="match status" value="1"/>
</dbReference>
<evidence type="ECO:0000313" key="3">
    <source>
        <dbReference type="EMBL" id="RLE54001.1"/>
    </source>
</evidence>
<proteinExistence type="predicted"/>
<dbReference type="SUPFAM" id="SSF88697">
    <property type="entry name" value="PUA domain-like"/>
    <property type="match status" value="1"/>
</dbReference>
<dbReference type="Proteomes" id="UP000269499">
    <property type="component" value="Unassembled WGS sequence"/>
</dbReference>
<reference evidence="4 5" key="1">
    <citation type="submission" date="2018-06" db="EMBL/GenBank/DDBJ databases">
        <title>Extensive metabolic versatility and redundancy in microbially diverse, dynamic hydrothermal sediments.</title>
        <authorList>
            <person name="Dombrowski N."/>
            <person name="Teske A."/>
            <person name="Baker B.J."/>
        </authorList>
    </citation>
    <scope>NUCLEOTIDE SEQUENCE [LARGE SCALE GENOMIC DNA]</scope>
    <source>
        <strain evidence="3">B20_G2</strain>
        <strain evidence="2">B29_G17</strain>
    </source>
</reference>
<dbReference type="EMBL" id="QMQZ01000098">
    <property type="protein sequence ID" value="RLE50857.1"/>
    <property type="molecule type" value="Genomic_DNA"/>
</dbReference>
<evidence type="ECO:0000313" key="2">
    <source>
        <dbReference type="EMBL" id="RLE50857.1"/>
    </source>
</evidence>
<protein>
    <submittedName>
        <fullName evidence="2">ASCH domain-containing protein</fullName>
    </submittedName>
</protein>
<dbReference type="AlphaFoldDB" id="A0A497EUE0"/>
<dbReference type="CDD" id="cd06552">
    <property type="entry name" value="ASCH_yqfb_like"/>
    <property type="match status" value="1"/>
</dbReference>
<comment type="caution">
    <text evidence="2">The sequence shown here is derived from an EMBL/GenBank/DDBJ whole genome shotgun (WGS) entry which is preliminary data.</text>
</comment>
<sequence>MFKGRYAKQILSGEKITTVRLGIVKPKYEEVIIHGGGRPICKAKIEKVEHKMVKQLSDADAIRDGFKDLVQLLEELEKFYGHLNPDDWVTIIKFKVLEKLDKLEPRDPYLGLKPVDIARIALRYLDDLTEEERNILLELTRCTTLRRTAKKLYGDPLKRHYIRRVIKKALRKLLQKKILRIEEGKFISYDRRSEVDPQK</sequence>